<evidence type="ECO:0000256" key="4">
    <source>
        <dbReference type="ARBA" id="ARBA00022989"/>
    </source>
</evidence>
<sequence length="201" mass="22469">MLEAISLGFLTGLVLSFGFGSVFFALIQNSIDYGYMAGVKISLGVIFGDLIMIVIAFLGTSFLPDIPHFATYSRVFGSLLLVGLGVAQFSNSKPPGKIQDFKLARFFYFFGKGFLLNVINPVNFISWMVVSATLKGYKYDIYDETAFFLTCIIIIFVMESAFAIFADRIKSRMNNLTIQRVKYFSGIVFIGIGMKLIYDIF</sequence>
<evidence type="ECO:0000256" key="1">
    <source>
        <dbReference type="ARBA" id="ARBA00004651"/>
    </source>
</evidence>
<feature type="transmembrane region" description="Helical" evidence="6">
    <location>
        <begin position="69"/>
        <end position="87"/>
    </location>
</feature>
<keyword evidence="4 6" id="KW-1133">Transmembrane helix</keyword>
<feature type="transmembrane region" description="Helical" evidence="6">
    <location>
        <begin position="107"/>
        <end position="134"/>
    </location>
</feature>
<gene>
    <name evidence="7" type="ORF">EWM59_02995</name>
</gene>
<feature type="transmembrane region" description="Helical" evidence="6">
    <location>
        <begin position="181"/>
        <end position="198"/>
    </location>
</feature>
<dbReference type="Proteomes" id="UP000293162">
    <property type="component" value="Unassembled WGS sequence"/>
</dbReference>
<dbReference type="Pfam" id="PF01810">
    <property type="entry name" value="LysE"/>
    <property type="match status" value="1"/>
</dbReference>
<keyword evidence="5 6" id="KW-0472">Membrane</keyword>
<dbReference type="InterPro" id="IPR001123">
    <property type="entry name" value="LeuE-type"/>
</dbReference>
<dbReference type="RefSeq" id="WP_130019462.1">
    <property type="nucleotide sequence ID" value="NZ_SEWF01000003.1"/>
</dbReference>
<feature type="transmembrane region" description="Helical" evidence="6">
    <location>
        <begin position="39"/>
        <end position="63"/>
    </location>
</feature>
<evidence type="ECO:0000256" key="6">
    <source>
        <dbReference type="SAM" id="Phobius"/>
    </source>
</evidence>
<name>A0A4Q5M491_9BACT</name>
<evidence type="ECO:0000256" key="2">
    <source>
        <dbReference type="ARBA" id="ARBA00022475"/>
    </source>
</evidence>
<dbReference type="GO" id="GO:0015171">
    <property type="term" value="F:amino acid transmembrane transporter activity"/>
    <property type="evidence" value="ECO:0007669"/>
    <property type="project" value="TreeGrafter"/>
</dbReference>
<comment type="caution">
    <text evidence="7">The sequence shown here is derived from an EMBL/GenBank/DDBJ whole genome shotgun (WGS) entry which is preliminary data.</text>
</comment>
<feature type="transmembrane region" description="Helical" evidence="6">
    <location>
        <begin position="146"/>
        <end position="169"/>
    </location>
</feature>
<keyword evidence="2" id="KW-1003">Cell membrane</keyword>
<comment type="subcellular location">
    <subcellularLocation>
        <location evidence="1">Cell membrane</location>
        <topology evidence="1">Multi-pass membrane protein</topology>
    </subcellularLocation>
</comment>
<dbReference type="GO" id="GO:0005886">
    <property type="term" value="C:plasma membrane"/>
    <property type="evidence" value="ECO:0007669"/>
    <property type="project" value="UniProtKB-SubCell"/>
</dbReference>
<evidence type="ECO:0000256" key="5">
    <source>
        <dbReference type="ARBA" id="ARBA00023136"/>
    </source>
</evidence>
<proteinExistence type="predicted"/>
<evidence type="ECO:0000256" key="3">
    <source>
        <dbReference type="ARBA" id="ARBA00022692"/>
    </source>
</evidence>
<reference evidence="7 8" key="1">
    <citation type="submission" date="2019-02" db="EMBL/GenBank/DDBJ databases">
        <title>Bacterial novel species Emticicia sp. 17J42-9 isolated from soil.</title>
        <authorList>
            <person name="Jung H.-Y."/>
        </authorList>
    </citation>
    <scope>NUCLEOTIDE SEQUENCE [LARGE SCALE GENOMIC DNA]</scope>
    <source>
        <strain evidence="7 8">17J42-9</strain>
    </source>
</reference>
<feature type="transmembrane region" description="Helical" evidence="6">
    <location>
        <begin position="6"/>
        <end position="27"/>
    </location>
</feature>
<dbReference type="EMBL" id="SEWF01000003">
    <property type="protein sequence ID" value="RYU97266.1"/>
    <property type="molecule type" value="Genomic_DNA"/>
</dbReference>
<dbReference type="PANTHER" id="PTHR30086">
    <property type="entry name" value="ARGININE EXPORTER PROTEIN ARGO"/>
    <property type="match status" value="1"/>
</dbReference>
<keyword evidence="3 6" id="KW-0812">Transmembrane</keyword>
<dbReference type="OrthoDB" id="679767at2"/>
<keyword evidence="8" id="KW-1185">Reference proteome</keyword>
<dbReference type="PANTHER" id="PTHR30086:SF20">
    <property type="entry name" value="ARGININE EXPORTER PROTEIN ARGO-RELATED"/>
    <property type="match status" value="1"/>
</dbReference>
<protein>
    <recommendedName>
        <fullName evidence="9">LysE family translocator</fullName>
    </recommendedName>
</protein>
<evidence type="ECO:0000313" key="7">
    <source>
        <dbReference type="EMBL" id="RYU97266.1"/>
    </source>
</evidence>
<accession>A0A4Q5M491</accession>
<dbReference type="AlphaFoldDB" id="A0A4Q5M491"/>
<organism evidence="7 8">
    <name type="scientific">Emticicia agri</name>
    <dbReference type="NCBI Taxonomy" id="2492393"/>
    <lineage>
        <taxon>Bacteria</taxon>
        <taxon>Pseudomonadati</taxon>
        <taxon>Bacteroidota</taxon>
        <taxon>Cytophagia</taxon>
        <taxon>Cytophagales</taxon>
        <taxon>Leadbetterellaceae</taxon>
        <taxon>Emticicia</taxon>
    </lineage>
</organism>
<evidence type="ECO:0008006" key="9">
    <source>
        <dbReference type="Google" id="ProtNLM"/>
    </source>
</evidence>
<evidence type="ECO:0000313" key="8">
    <source>
        <dbReference type="Proteomes" id="UP000293162"/>
    </source>
</evidence>